<evidence type="ECO:0000256" key="12">
    <source>
        <dbReference type="ARBA" id="ARBA00022968"/>
    </source>
</evidence>
<dbReference type="PANTHER" id="PTHR46025:SF3">
    <property type="entry name" value="XYLOSYLTRANSFERASE OXT"/>
    <property type="match status" value="1"/>
</dbReference>
<dbReference type="PROSITE" id="PS51212">
    <property type="entry name" value="WSC"/>
    <property type="match status" value="1"/>
</dbReference>
<evidence type="ECO:0000256" key="13">
    <source>
        <dbReference type="ARBA" id="ARBA00022989"/>
    </source>
</evidence>
<dbReference type="InterPro" id="IPR002889">
    <property type="entry name" value="WSC_carb-bd"/>
</dbReference>
<accession>A0AA85C2E3</accession>
<dbReference type="AlphaFoldDB" id="A0AA85C2E3"/>
<dbReference type="PANTHER" id="PTHR46025">
    <property type="entry name" value="XYLOSYLTRANSFERASE OXT"/>
    <property type="match status" value="1"/>
</dbReference>
<evidence type="ECO:0000256" key="3">
    <source>
        <dbReference type="ARBA" id="ARBA00004840"/>
    </source>
</evidence>
<dbReference type="GO" id="GO:0050650">
    <property type="term" value="P:chondroitin sulfate proteoglycan biosynthetic process"/>
    <property type="evidence" value="ECO:0007669"/>
    <property type="project" value="TreeGrafter"/>
</dbReference>
<comment type="subcellular location">
    <subcellularLocation>
        <location evidence="2">Endoplasmic reticulum membrane</location>
        <topology evidence="2">Single-pass type II membrane protein</topology>
    </subcellularLocation>
    <subcellularLocation>
        <location evidence="1">Golgi apparatus membrane</location>
        <topology evidence="1">Single-pass type II membrane protein</topology>
    </subcellularLocation>
</comment>
<evidence type="ECO:0000256" key="11">
    <source>
        <dbReference type="ARBA" id="ARBA00022824"/>
    </source>
</evidence>
<name>A0AA85C2E3_9TREM</name>
<keyword evidence="12" id="KW-0735">Signal-anchor</keyword>
<dbReference type="EC" id="2.4.2.26" evidence="6"/>
<evidence type="ECO:0000313" key="23">
    <source>
        <dbReference type="WBParaSite" id="SMTH1_9930.1"/>
    </source>
</evidence>
<dbReference type="GO" id="GO:0030158">
    <property type="term" value="F:protein xylosyltransferase activity"/>
    <property type="evidence" value="ECO:0007669"/>
    <property type="project" value="UniProtKB-EC"/>
</dbReference>
<evidence type="ECO:0000256" key="20">
    <source>
        <dbReference type="SAM" id="Phobius"/>
    </source>
</evidence>
<sequence length="902" mass="103831">MISAVSRQHMVVCYVFTCIFVVIQLYIQLYVYVFKSPFLSTVEISSRTNKNGSLNKITKCLRSNKYVWSAYNRTNSESCKQIFVGVGCSPVTYESFSSSFCHVQGNLSEQPSFVGCFLIRHSELIFVKSSEYKDDNDCLSICRSLGIAYSWLGPGHTCWCMMQLPNESRSIPLPQCSITCTLEGHGSGPNNDPLCPDPVPVRVYATKASPPWHPVPLSLKSGLIDLVSSKPVRIVYLLVWNGRSWPHIRRMFELIYNTRHYYYIHVDARCGYLYTMVKSFIGNYPSNVYLTSTRFSPIWGGQSLLDMFLSSLKDLSFNMSDWEWDFVINLSESDLPIRPNHELVTYLSHNRDRIFLRSFSHTGQSFLRNQGFGQLFLECDSYVWHLGERSVPSGIILDGGSDWMILPKIFVDYVIYSDANLLRDIKEYFRYSLLPVESFFHTVAQNTHFCTSVINHYLRFINWKRPQGCGCKYGSVVDWCGCSPLALNGPKDAELLCELTGKCLKPDYGLQPLFFARKFDSTIDLGIINFVVYKLLERSDVAVNLRNDNYYLENIYSKEEDSLIENPHRQTLYLALKCLSRKLIYQFLRNSNYNPDLLYVKSSLLNSFALFNATGWEEFYHIPSNELLNTWVNKRNIVPPLVIQIRLTEFTNLSTINDRNHFIVEFLVHPPSLSFTTVDTISNLLPGDIGFLEISSNFDVKEQIFRNYPRFLTLQETLTILVLWKGNSDHKIYKTSVVFTLINPLGIPCLKQLKLPLVQNKHTLRSLAMPELYITTSLFKNAILMNCVQKHVNIVPGEWTIIAVTSSGQISRAKFVLFDPLKLSQSLRLPYKLLADEKLFDSKSWNSVQVTDFCIIQQSTKGKSNSLYTKNITFRIFNSLLNDFRRNCTSVQWSSFFKYSHL</sequence>
<evidence type="ECO:0000256" key="2">
    <source>
        <dbReference type="ARBA" id="ARBA00004648"/>
    </source>
</evidence>
<evidence type="ECO:0000256" key="10">
    <source>
        <dbReference type="ARBA" id="ARBA00022723"/>
    </source>
</evidence>
<keyword evidence="7" id="KW-0328">Glycosyltransferase</keyword>
<keyword evidence="13 20" id="KW-1133">Transmembrane helix</keyword>
<evidence type="ECO:0000313" key="22">
    <source>
        <dbReference type="Proteomes" id="UP000050791"/>
    </source>
</evidence>
<evidence type="ECO:0000256" key="14">
    <source>
        <dbReference type="ARBA" id="ARBA00023034"/>
    </source>
</evidence>
<evidence type="ECO:0000256" key="4">
    <source>
        <dbReference type="ARBA" id="ARBA00005093"/>
    </source>
</evidence>
<protein>
    <recommendedName>
        <fullName evidence="6">protein xylosyltransferase</fullName>
        <ecNumber evidence="6">2.4.2.26</ecNumber>
    </recommendedName>
    <alternativeName>
        <fullName evidence="18">Peptide O-xylosyltransferase</fullName>
    </alternativeName>
</protein>
<dbReference type="InterPro" id="IPR024448">
    <property type="entry name" value="XylT_C"/>
</dbReference>
<keyword evidence="11" id="KW-0256">Endoplasmic reticulum</keyword>
<keyword evidence="10" id="KW-0479">Metal-binding</keyword>
<keyword evidence="9 20" id="KW-0812">Transmembrane</keyword>
<dbReference type="GO" id="GO:0000139">
    <property type="term" value="C:Golgi membrane"/>
    <property type="evidence" value="ECO:0007669"/>
    <property type="project" value="UniProtKB-SubCell"/>
</dbReference>
<reference evidence="23" key="1">
    <citation type="submission" date="2023-11" db="UniProtKB">
        <authorList>
            <consortium name="WormBaseParasite"/>
        </authorList>
    </citation>
    <scope>IDENTIFICATION</scope>
</reference>
<evidence type="ECO:0000256" key="8">
    <source>
        <dbReference type="ARBA" id="ARBA00022679"/>
    </source>
</evidence>
<dbReference type="InterPro" id="IPR043538">
    <property type="entry name" value="XYLT"/>
</dbReference>
<proteinExistence type="inferred from homology"/>
<comment type="similarity">
    <text evidence="5">Belongs to the glycosyltransferase 14 family. XylT subfamily.</text>
</comment>
<keyword evidence="14" id="KW-0333">Golgi apparatus</keyword>
<evidence type="ECO:0000256" key="16">
    <source>
        <dbReference type="ARBA" id="ARBA00023157"/>
    </source>
</evidence>
<evidence type="ECO:0000259" key="21">
    <source>
        <dbReference type="PROSITE" id="PS51212"/>
    </source>
</evidence>
<evidence type="ECO:0000256" key="7">
    <source>
        <dbReference type="ARBA" id="ARBA00022676"/>
    </source>
</evidence>
<feature type="domain" description="WSC" evidence="21">
    <location>
        <begin position="110"/>
        <end position="207"/>
    </location>
</feature>
<dbReference type="Proteomes" id="UP000050791">
    <property type="component" value="Unassembled WGS sequence"/>
</dbReference>
<evidence type="ECO:0000256" key="5">
    <source>
        <dbReference type="ARBA" id="ARBA00010195"/>
    </source>
</evidence>
<evidence type="ECO:0000256" key="15">
    <source>
        <dbReference type="ARBA" id="ARBA00023136"/>
    </source>
</evidence>
<dbReference type="WBParaSite" id="SMTH1_9930.1">
    <property type="protein sequence ID" value="SMTH1_9930.1"/>
    <property type="gene ID" value="SMTH1_9930"/>
</dbReference>
<dbReference type="GO" id="GO:0005789">
    <property type="term" value="C:endoplasmic reticulum membrane"/>
    <property type="evidence" value="ECO:0007669"/>
    <property type="project" value="UniProtKB-SubCell"/>
</dbReference>
<comment type="catalytic activity">
    <reaction evidence="19">
        <text>UDP-alpha-D-xylose + L-seryl-[protein] = 3-O-(beta-D-xylosyl)-L-seryl-[protein] + UDP + H(+)</text>
        <dbReference type="Rhea" id="RHEA:50192"/>
        <dbReference type="Rhea" id="RHEA-COMP:9863"/>
        <dbReference type="Rhea" id="RHEA-COMP:12567"/>
        <dbReference type="ChEBI" id="CHEBI:15378"/>
        <dbReference type="ChEBI" id="CHEBI:29999"/>
        <dbReference type="ChEBI" id="CHEBI:57632"/>
        <dbReference type="ChEBI" id="CHEBI:58223"/>
        <dbReference type="ChEBI" id="CHEBI:132085"/>
        <dbReference type="EC" id="2.4.2.26"/>
    </reaction>
</comment>
<comment type="pathway">
    <text evidence="4">Glycan metabolism; heparan sulfate biosynthesis.</text>
</comment>
<dbReference type="Pfam" id="PF02485">
    <property type="entry name" value="Branch"/>
    <property type="match status" value="1"/>
</dbReference>
<evidence type="ECO:0000256" key="9">
    <source>
        <dbReference type="ARBA" id="ARBA00022692"/>
    </source>
</evidence>
<comment type="pathway">
    <text evidence="3">Glycan metabolism; chondroitin sulfate biosynthesis.</text>
</comment>
<organism evidence="22 23">
    <name type="scientific">Schistosoma mattheei</name>
    <dbReference type="NCBI Taxonomy" id="31246"/>
    <lineage>
        <taxon>Eukaryota</taxon>
        <taxon>Metazoa</taxon>
        <taxon>Spiralia</taxon>
        <taxon>Lophotrochozoa</taxon>
        <taxon>Platyhelminthes</taxon>
        <taxon>Trematoda</taxon>
        <taxon>Digenea</taxon>
        <taxon>Strigeidida</taxon>
        <taxon>Schistosomatoidea</taxon>
        <taxon>Schistosomatidae</taxon>
        <taxon>Schistosoma</taxon>
    </lineage>
</organism>
<keyword evidence="16" id="KW-1015">Disulfide bond</keyword>
<dbReference type="GO" id="GO:0015012">
    <property type="term" value="P:heparan sulfate proteoglycan biosynthetic process"/>
    <property type="evidence" value="ECO:0007669"/>
    <property type="project" value="TreeGrafter"/>
</dbReference>
<evidence type="ECO:0000256" key="6">
    <source>
        <dbReference type="ARBA" id="ARBA00011972"/>
    </source>
</evidence>
<evidence type="ECO:0000256" key="17">
    <source>
        <dbReference type="ARBA" id="ARBA00023180"/>
    </source>
</evidence>
<feature type="transmembrane region" description="Helical" evidence="20">
    <location>
        <begin position="12"/>
        <end position="33"/>
    </location>
</feature>
<dbReference type="GO" id="GO:0046872">
    <property type="term" value="F:metal ion binding"/>
    <property type="evidence" value="ECO:0007669"/>
    <property type="project" value="UniProtKB-KW"/>
</dbReference>
<evidence type="ECO:0000256" key="18">
    <source>
        <dbReference type="ARBA" id="ARBA00042865"/>
    </source>
</evidence>
<evidence type="ECO:0000256" key="1">
    <source>
        <dbReference type="ARBA" id="ARBA00004323"/>
    </source>
</evidence>
<dbReference type="Pfam" id="PF12529">
    <property type="entry name" value="Xylo_C"/>
    <property type="match status" value="1"/>
</dbReference>
<keyword evidence="15 20" id="KW-0472">Membrane</keyword>
<keyword evidence="17" id="KW-0325">Glycoprotein</keyword>
<evidence type="ECO:0000256" key="19">
    <source>
        <dbReference type="ARBA" id="ARBA00047847"/>
    </source>
</evidence>
<keyword evidence="8" id="KW-0808">Transferase</keyword>
<dbReference type="InterPro" id="IPR003406">
    <property type="entry name" value="Glyco_trans_14"/>
</dbReference>